<dbReference type="CDD" id="cd00568">
    <property type="entry name" value="TPP_enzymes"/>
    <property type="match status" value="1"/>
</dbReference>
<comment type="cofactor">
    <cofactor evidence="1">
        <name>thiamine diphosphate</name>
        <dbReference type="ChEBI" id="CHEBI:58937"/>
    </cofactor>
</comment>
<keyword evidence="3" id="KW-0786">Thiamine pyrophosphate</keyword>
<dbReference type="Proteomes" id="UP000198424">
    <property type="component" value="Unassembled WGS sequence"/>
</dbReference>
<gene>
    <name evidence="7" type="ORF">B0A62_15965</name>
    <name evidence="6" type="ORF">IW20_24275</name>
</gene>
<dbReference type="GO" id="GO:0009097">
    <property type="term" value="P:isoleucine biosynthetic process"/>
    <property type="evidence" value="ECO:0007669"/>
    <property type="project" value="TreeGrafter"/>
</dbReference>
<dbReference type="PROSITE" id="PS00187">
    <property type="entry name" value="TPP_ENZYMES"/>
    <property type="match status" value="1"/>
</dbReference>
<dbReference type="GO" id="GO:0003984">
    <property type="term" value="F:acetolactate synthase activity"/>
    <property type="evidence" value="ECO:0007669"/>
    <property type="project" value="TreeGrafter"/>
</dbReference>
<evidence type="ECO:0000259" key="4">
    <source>
        <dbReference type="Pfam" id="PF02775"/>
    </source>
</evidence>
<dbReference type="EMBL" id="MUGY01000023">
    <property type="protein sequence ID" value="OXA92370.1"/>
    <property type="molecule type" value="Genomic_DNA"/>
</dbReference>
<name>A0A085ZTH3_FLAHY</name>
<feature type="domain" description="Thiamine pyrophosphate enzyme TPP-binding" evidence="4">
    <location>
        <begin position="419"/>
        <end position="542"/>
    </location>
</feature>
<dbReference type="eggNOG" id="COG0028">
    <property type="taxonomic scope" value="Bacteria"/>
</dbReference>
<evidence type="ECO:0000256" key="1">
    <source>
        <dbReference type="ARBA" id="ARBA00001964"/>
    </source>
</evidence>
<dbReference type="Gene3D" id="3.40.50.970">
    <property type="match status" value="2"/>
</dbReference>
<dbReference type="InterPro" id="IPR029061">
    <property type="entry name" value="THDP-binding"/>
</dbReference>
<sequence>MDSNQLIVNTLESWGISLYTGVTGGGVIHFLKYLNPYKRDSFNATEFLTFGEYSAGFVPLGYYLSTGRIAATVATTGAATKLISCGLSDAKLHDIPAVYIVPVSGNSTVGFSPLQDSTQYGSNIVEQLKAELPDSVFILNSQATLKETLAHAKSQLDRFKPVVLVLDNEGLNSTYTECKSPYLNQSNVFKNTNLDSFITSFKATIKGKRLVLLVGEEMARYPDAIHYTSELSKLLCPAVIWSINGANAVNRDNPYGYGYVSFGGNDKALSLINSLNKNDVLMILGACPDEYTVNFNKFPVAHTFFIGNIPDAYGLVDNSLEHIVESKYDHVYAPLDLVIQKIIDAAHFLPFENLPFESAPKDLNNLPFAFARDNYVDMVTLYQRLDNWWPARSIGIDDVCQAYKDRQYVTQRPNNNIQFYSLYRGSAMGGAFGVAVGAKLASPDRSVFLFTGDGCFRLFSGSMGEVHDLGLVLFLLNNETLGIVEQGLGKIMPDVDNERYHARLKSLDYCSIARACGWNAEILNTDLSNLDDLLDSMMIKNKPPQSLLIEITIDSMQLLGSNPRLKNL</sequence>
<dbReference type="SUPFAM" id="SSF52467">
    <property type="entry name" value="DHS-like NAD/FAD-binding domain"/>
    <property type="match status" value="1"/>
</dbReference>
<evidence type="ECO:0000313" key="8">
    <source>
        <dbReference type="Proteomes" id="UP000028712"/>
    </source>
</evidence>
<dbReference type="PANTHER" id="PTHR18968:SF13">
    <property type="entry name" value="ACETOLACTATE SYNTHASE CATALYTIC SUBUNIT, MITOCHONDRIAL"/>
    <property type="match status" value="1"/>
</dbReference>
<organism evidence="6 8">
    <name type="scientific">Flavobacterium hydatis</name>
    <name type="common">Cytophaga aquatilis</name>
    <dbReference type="NCBI Taxonomy" id="991"/>
    <lineage>
        <taxon>Bacteria</taxon>
        <taxon>Pseudomonadati</taxon>
        <taxon>Bacteroidota</taxon>
        <taxon>Flavobacteriia</taxon>
        <taxon>Flavobacteriales</taxon>
        <taxon>Flavobacteriaceae</taxon>
        <taxon>Flavobacterium</taxon>
    </lineage>
</organism>
<dbReference type="GO" id="GO:0005948">
    <property type="term" value="C:acetolactate synthase complex"/>
    <property type="evidence" value="ECO:0007669"/>
    <property type="project" value="TreeGrafter"/>
</dbReference>
<evidence type="ECO:0000259" key="5">
    <source>
        <dbReference type="Pfam" id="PF02776"/>
    </source>
</evidence>
<dbReference type="InterPro" id="IPR011766">
    <property type="entry name" value="TPP_enzyme_TPP-bd"/>
</dbReference>
<dbReference type="OrthoDB" id="2254214at2"/>
<dbReference type="GO" id="GO:0000287">
    <property type="term" value="F:magnesium ion binding"/>
    <property type="evidence" value="ECO:0007669"/>
    <property type="project" value="InterPro"/>
</dbReference>
<comment type="caution">
    <text evidence="6">The sequence shown here is derived from an EMBL/GenBank/DDBJ whole genome shotgun (WGS) entry which is preliminary data.</text>
</comment>
<evidence type="ECO:0000256" key="3">
    <source>
        <dbReference type="ARBA" id="ARBA00023052"/>
    </source>
</evidence>
<dbReference type="PANTHER" id="PTHR18968">
    <property type="entry name" value="THIAMINE PYROPHOSPHATE ENZYMES"/>
    <property type="match status" value="1"/>
</dbReference>
<protein>
    <submittedName>
        <fullName evidence="6">Acetolactate synthase II</fullName>
    </submittedName>
</protein>
<dbReference type="GO" id="GO:0009099">
    <property type="term" value="P:L-valine biosynthetic process"/>
    <property type="evidence" value="ECO:0007669"/>
    <property type="project" value="TreeGrafter"/>
</dbReference>
<dbReference type="GO" id="GO:0050660">
    <property type="term" value="F:flavin adenine dinucleotide binding"/>
    <property type="evidence" value="ECO:0007669"/>
    <property type="project" value="TreeGrafter"/>
</dbReference>
<feature type="domain" description="Thiamine pyrophosphate enzyme N-terminal TPP-binding" evidence="5">
    <location>
        <begin position="3"/>
        <end position="110"/>
    </location>
</feature>
<dbReference type="EMBL" id="JPRM01000055">
    <property type="protein sequence ID" value="KFF07737.1"/>
    <property type="molecule type" value="Genomic_DNA"/>
</dbReference>
<keyword evidence="9" id="KW-1185">Reference proteome</keyword>
<evidence type="ECO:0000313" key="9">
    <source>
        <dbReference type="Proteomes" id="UP000198424"/>
    </source>
</evidence>
<proteinExistence type="inferred from homology"/>
<evidence type="ECO:0000313" key="7">
    <source>
        <dbReference type="EMBL" id="OXA92370.1"/>
    </source>
</evidence>
<accession>A0A085ZTH3</accession>
<dbReference type="Gene3D" id="3.40.50.1220">
    <property type="entry name" value="TPP-binding domain"/>
    <property type="match status" value="1"/>
</dbReference>
<dbReference type="SUPFAM" id="SSF52518">
    <property type="entry name" value="Thiamin diphosphate-binding fold (THDP-binding)"/>
    <property type="match status" value="2"/>
</dbReference>
<dbReference type="AlphaFoldDB" id="A0A085ZTH3"/>
<reference evidence="6 8" key="1">
    <citation type="submission" date="2014-07" db="EMBL/GenBank/DDBJ databases">
        <title>Genome of Flavobacterium hydatis DSM 2063.</title>
        <authorList>
            <person name="Pipes S.E."/>
            <person name="Stropko S.J."/>
            <person name="Newman J.D."/>
        </authorList>
    </citation>
    <scope>NUCLEOTIDE SEQUENCE [LARGE SCALE GENOMIC DNA]</scope>
    <source>
        <strain evidence="6 8">DSM 2063</strain>
    </source>
</reference>
<evidence type="ECO:0000313" key="6">
    <source>
        <dbReference type="EMBL" id="KFF07737.1"/>
    </source>
</evidence>
<dbReference type="Pfam" id="PF02775">
    <property type="entry name" value="TPP_enzyme_C"/>
    <property type="match status" value="1"/>
</dbReference>
<dbReference type="InterPro" id="IPR045229">
    <property type="entry name" value="TPP_enz"/>
</dbReference>
<dbReference type="Proteomes" id="UP000028712">
    <property type="component" value="Unassembled WGS sequence"/>
</dbReference>
<dbReference type="InterPro" id="IPR000399">
    <property type="entry name" value="TPP-bd_CS"/>
</dbReference>
<comment type="similarity">
    <text evidence="2">Belongs to the TPP enzyme family.</text>
</comment>
<dbReference type="GO" id="GO:0030976">
    <property type="term" value="F:thiamine pyrophosphate binding"/>
    <property type="evidence" value="ECO:0007669"/>
    <property type="project" value="InterPro"/>
</dbReference>
<dbReference type="InterPro" id="IPR029035">
    <property type="entry name" value="DHS-like_NAD/FAD-binding_dom"/>
</dbReference>
<dbReference type="RefSeq" id="WP_035628442.1">
    <property type="nucleotide sequence ID" value="NZ_JBEWQG010000014.1"/>
</dbReference>
<dbReference type="STRING" id="991.IW20_24275"/>
<dbReference type="InterPro" id="IPR012001">
    <property type="entry name" value="Thiamin_PyroP_enz_TPP-bd_dom"/>
</dbReference>
<dbReference type="Pfam" id="PF02776">
    <property type="entry name" value="TPP_enzyme_N"/>
    <property type="match status" value="1"/>
</dbReference>
<evidence type="ECO:0000256" key="2">
    <source>
        <dbReference type="ARBA" id="ARBA00007812"/>
    </source>
</evidence>
<reference evidence="7 9" key="2">
    <citation type="submission" date="2016-11" db="EMBL/GenBank/DDBJ databases">
        <title>Whole genomes of Flavobacteriaceae.</title>
        <authorList>
            <person name="Stine C."/>
            <person name="Li C."/>
            <person name="Tadesse D."/>
        </authorList>
    </citation>
    <scope>NUCLEOTIDE SEQUENCE [LARGE SCALE GENOMIC DNA]</scope>
    <source>
        <strain evidence="7 9">ATCC 29551</strain>
    </source>
</reference>